<dbReference type="Proteomes" id="UP001278766">
    <property type="component" value="Unassembled WGS sequence"/>
</dbReference>
<dbReference type="InterPro" id="IPR000719">
    <property type="entry name" value="Prot_kinase_dom"/>
</dbReference>
<dbReference type="Gene3D" id="1.10.510.10">
    <property type="entry name" value="Transferase(Phosphotransferase) domain 1"/>
    <property type="match status" value="1"/>
</dbReference>
<dbReference type="InterPro" id="IPR011009">
    <property type="entry name" value="Kinase-like_dom_sf"/>
</dbReference>
<evidence type="ECO:0000256" key="6">
    <source>
        <dbReference type="ARBA" id="ARBA00030980"/>
    </source>
</evidence>
<dbReference type="InterPro" id="IPR008266">
    <property type="entry name" value="Tyr_kinase_AS"/>
</dbReference>
<dbReference type="RefSeq" id="XP_062660188.1">
    <property type="nucleotide sequence ID" value="XM_062797734.1"/>
</dbReference>
<evidence type="ECO:0000313" key="11">
    <source>
        <dbReference type="EMBL" id="KAK3296674.1"/>
    </source>
</evidence>
<name>A0AAE0LTX6_9PEZI</name>
<proteinExistence type="predicted"/>
<comment type="subunit">
    <text evidence="2">Component of the EKC/KEOPS complex composed of at least BUD32, CGI121, GON7, KAE1 and PCC1; the whole complex dimerizes.</text>
</comment>
<dbReference type="EC" id="2.7.11.1" evidence="3"/>
<evidence type="ECO:0000256" key="5">
    <source>
        <dbReference type="ARBA" id="ARBA00019973"/>
    </source>
</evidence>
<gene>
    <name evidence="11" type="ORF">B0H64DRAFT_106634</name>
</gene>
<dbReference type="SUPFAM" id="SSF56112">
    <property type="entry name" value="Protein kinase-like (PK-like)"/>
    <property type="match status" value="1"/>
</dbReference>
<dbReference type="SMART" id="SM00220">
    <property type="entry name" value="S_TKc"/>
    <property type="match status" value="1"/>
</dbReference>
<evidence type="ECO:0000313" key="12">
    <source>
        <dbReference type="Proteomes" id="UP001278766"/>
    </source>
</evidence>
<dbReference type="GO" id="GO:0004674">
    <property type="term" value="F:protein serine/threonine kinase activity"/>
    <property type="evidence" value="ECO:0007669"/>
    <property type="project" value="UniProtKB-EC"/>
</dbReference>
<dbReference type="PROSITE" id="PS50011">
    <property type="entry name" value="PROTEIN_KINASE_DOM"/>
    <property type="match status" value="1"/>
</dbReference>
<protein>
    <recommendedName>
        <fullName evidence="5">EKC/KEOPS complex subunit BUD32</fullName>
        <ecNumber evidence="3">2.7.11.1</ecNumber>
    </recommendedName>
    <alternativeName>
        <fullName evidence="6 7">Atypical Serine/threonine protein kinase BUD32</fullName>
    </alternativeName>
    <alternativeName>
        <fullName evidence="4">EKC/KEOPS complex subunit bud32</fullName>
    </alternativeName>
</protein>
<dbReference type="GO" id="GO:0005524">
    <property type="term" value="F:ATP binding"/>
    <property type="evidence" value="ECO:0007669"/>
    <property type="project" value="InterPro"/>
</dbReference>
<dbReference type="AlphaFoldDB" id="A0AAE0LTX6"/>
<feature type="domain" description="Protein kinase" evidence="10">
    <location>
        <begin position="113"/>
        <end position="399"/>
    </location>
</feature>
<reference evidence="11" key="1">
    <citation type="journal article" date="2023" name="Mol. Phylogenet. Evol.">
        <title>Genome-scale phylogeny and comparative genomics of the fungal order Sordariales.</title>
        <authorList>
            <person name="Hensen N."/>
            <person name="Bonometti L."/>
            <person name="Westerberg I."/>
            <person name="Brannstrom I.O."/>
            <person name="Guillou S."/>
            <person name="Cros-Aarteil S."/>
            <person name="Calhoun S."/>
            <person name="Haridas S."/>
            <person name="Kuo A."/>
            <person name="Mondo S."/>
            <person name="Pangilinan J."/>
            <person name="Riley R."/>
            <person name="LaButti K."/>
            <person name="Andreopoulos B."/>
            <person name="Lipzen A."/>
            <person name="Chen C."/>
            <person name="Yan M."/>
            <person name="Daum C."/>
            <person name="Ng V."/>
            <person name="Clum A."/>
            <person name="Steindorff A."/>
            <person name="Ohm R.A."/>
            <person name="Martin F."/>
            <person name="Silar P."/>
            <person name="Natvig D.O."/>
            <person name="Lalanne C."/>
            <person name="Gautier V."/>
            <person name="Ament-Velasquez S.L."/>
            <person name="Kruys A."/>
            <person name="Hutchinson M.I."/>
            <person name="Powell A.J."/>
            <person name="Barry K."/>
            <person name="Miller A.N."/>
            <person name="Grigoriev I.V."/>
            <person name="Debuchy R."/>
            <person name="Gladieux P."/>
            <person name="Hiltunen Thoren M."/>
            <person name="Johannesson H."/>
        </authorList>
    </citation>
    <scope>NUCLEOTIDE SEQUENCE</scope>
    <source>
        <strain evidence="11">CBS 168.71</strain>
    </source>
</reference>
<dbReference type="PROSITE" id="PS00109">
    <property type="entry name" value="PROTEIN_KINASE_TYR"/>
    <property type="match status" value="1"/>
</dbReference>
<evidence type="ECO:0000259" key="10">
    <source>
        <dbReference type="PROSITE" id="PS50011"/>
    </source>
</evidence>
<evidence type="ECO:0000256" key="8">
    <source>
        <dbReference type="ARBA" id="ARBA00047899"/>
    </source>
</evidence>
<evidence type="ECO:0000256" key="1">
    <source>
        <dbReference type="ARBA" id="ARBA00003747"/>
    </source>
</evidence>
<comment type="function">
    <text evidence="1">Component of the EKC/KEOPS complex that is required for the formation of a threonylcarbamoyl group on adenosine at position 37 (t(6)A37) in tRNAs that read codons beginning with adenine. The complex is probably involved in the transfer of the threonylcarbamoyl moiety of threonylcarbamoyl-AMP (TC-AMP) to the N6 group of A37. BUD32 has ATPase activity in the context of the EKC/KEOPS complex and likely plays a supporting role to the catalytic subunit KAE1. The EKC/KEOPS complex also promotes both telomere uncapping and telomere elongation. The complex is required for efficient recruitment of transcriptional coactivators.</text>
</comment>
<evidence type="ECO:0000256" key="2">
    <source>
        <dbReference type="ARBA" id="ARBA00011534"/>
    </source>
</evidence>
<dbReference type="EMBL" id="JAUEPN010000003">
    <property type="protein sequence ID" value="KAK3296674.1"/>
    <property type="molecule type" value="Genomic_DNA"/>
</dbReference>
<reference evidence="11" key="2">
    <citation type="submission" date="2023-06" db="EMBL/GenBank/DDBJ databases">
        <authorList>
            <consortium name="Lawrence Berkeley National Laboratory"/>
            <person name="Haridas S."/>
            <person name="Hensen N."/>
            <person name="Bonometti L."/>
            <person name="Westerberg I."/>
            <person name="Brannstrom I.O."/>
            <person name="Guillou S."/>
            <person name="Cros-Aarteil S."/>
            <person name="Calhoun S."/>
            <person name="Kuo A."/>
            <person name="Mondo S."/>
            <person name="Pangilinan J."/>
            <person name="Riley R."/>
            <person name="Labutti K."/>
            <person name="Andreopoulos B."/>
            <person name="Lipzen A."/>
            <person name="Chen C."/>
            <person name="Yanf M."/>
            <person name="Daum C."/>
            <person name="Ng V."/>
            <person name="Clum A."/>
            <person name="Steindorff A."/>
            <person name="Ohm R."/>
            <person name="Martin F."/>
            <person name="Silar P."/>
            <person name="Natvig D."/>
            <person name="Lalanne C."/>
            <person name="Gautier V."/>
            <person name="Ament-Velasquez S.L."/>
            <person name="Kruys A."/>
            <person name="Hutchinson M.I."/>
            <person name="Powell A.J."/>
            <person name="Barry K."/>
            <person name="Miller A.N."/>
            <person name="Grigoriev I.V."/>
            <person name="Debuchy R."/>
            <person name="Gladieux P."/>
            <person name="Thoren M.H."/>
            <person name="Johannesson H."/>
        </authorList>
    </citation>
    <scope>NUCLEOTIDE SEQUENCE</scope>
    <source>
        <strain evidence="11">CBS 168.71</strain>
    </source>
</reference>
<evidence type="ECO:0000256" key="4">
    <source>
        <dbReference type="ARBA" id="ARBA00013948"/>
    </source>
</evidence>
<keyword evidence="12" id="KW-1185">Reference proteome</keyword>
<comment type="caution">
    <text evidence="11">The sequence shown here is derived from an EMBL/GenBank/DDBJ whole genome shotgun (WGS) entry which is preliminary data.</text>
</comment>
<sequence>MGYFEEYDLDSRFKSVLSSWNPVRGYYHVVLDWDQRRAISVSTPGEKDDEFVFEALEELVDDLPDDVVHIKVSEDFHLLSSSTAVEDDNTMIPFYPSPTDFPPRLPTVRRDQLTEIDRLGVQTDHTVYELGPGQPPKHVVFKYYLNEGNIAMFWHEINCTLRIPAHPNIVPFDRLVVDSATPGSPEKVVGFTTPFVAGGTILDNVSRIFKLDHLKQLTTTIDYLNLQLGIVHGDICLWNLLIDVETDQLKIFDFNMGAKLGWEGDEAHQGVYGYDEDRNDVKLAIFTLYELITRDLSFREENYPHELDAAVVLAMPAWEPHPDVRLEEGVEVAEYRRVLEEWVAKRKEVDAGFGSYEQAPESIDWPSLPEFPVVEFVGSMTKRQSQMRQEMIKRGEPFMKWQRPPTRRLPLPEGQRLLATGEIIRDGPKEG</sequence>
<evidence type="ECO:0000256" key="9">
    <source>
        <dbReference type="ARBA" id="ARBA00048679"/>
    </source>
</evidence>
<evidence type="ECO:0000256" key="7">
    <source>
        <dbReference type="ARBA" id="ARBA00033194"/>
    </source>
</evidence>
<organism evidence="11 12">
    <name type="scientific">Chaetomium fimeti</name>
    <dbReference type="NCBI Taxonomy" id="1854472"/>
    <lineage>
        <taxon>Eukaryota</taxon>
        <taxon>Fungi</taxon>
        <taxon>Dikarya</taxon>
        <taxon>Ascomycota</taxon>
        <taxon>Pezizomycotina</taxon>
        <taxon>Sordariomycetes</taxon>
        <taxon>Sordariomycetidae</taxon>
        <taxon>Sordariales</taxon>
        <taxon>Chaetomiaceae</taxon>
        <taxon>Chaetomium</taxon>
    </lineage>
</organism>
<accession>A0AAE0LTX6</accession>
<evidence type="ECO:0000256" key="3">
    <source>
        <dbReference type="ARBA" id="ARBA00012513"/>
    </source>
</evidence>
<comment type="catalytic activity">
    <reaction evidence="8">
        <text>L-threonyl-[protein] + ATP = O-phospho-L-threonyl-[protein] + ADP + H(+)</text>
        <dbReference type="Rhea" id="RHEA:46608"/>
        <dbReference type="Rhea" id="RHEA-COMP:11060"/>
        <dbReference type="Rhea" id="RHEA-COMP:11605"/>
        <dbReference type="ChEBI" id="CHEBI:15378"/>
        <dbReference type="ChEBI" id="CHEBI:30013"/>
        <dbReference type="ChEBI" id="CHEBI:30616"/>
        <dbReference type="ChEBI" id="CHEBI:61977"/>
        <dbReference type="ChEBI" id="CHEBI:456216"/>
        <dbReference type="EC" id="2.7.11.1"/>
    </reaction>
</comment>
<dbReference type="GeneID" id="87834682"/>
<comment type="catalytic activity">
    <reaction evidence="9">
        <text>L-seryl-[protein] + ATP = O-phospho-L-seryl-[protein] + ADP + H(+)</text>
        <dbReference type="Rhea" id="RHEA:17989"/>
        <dbReference type="Rhea" id="RHEA-COMP:9863"/>
        <dbReference type="Rhea" id="RHEA-COMP:11604"/>
        <dbReference type="ChEBI" id="CHEBI:15378"/>
        <dbReference type="ChEBI" id="CHEBI:29999"/>
        <dbReference type="ChEBI" id="CHEBI:30616"/>
        <dbReference type="ChEBI" id="CHEBI:83421"/>
        <dbReference type="ChEBI" id="CHEBI:456216"/>
        <dbReference type="EC" id="2.7.11.1"/>
    </reaction>
</comment>